<dbReference type="Proteomes" id="UP000480178">
    <property type="component" value="Chromosome"/>
</dbReference>
<dbReference type="EMBL" id="CP048222">
    <property type="protein sequence ID" value="QHT71884.1"/>
    <property type="molecule type" value="Genomic_DNA"/>
</dbReference>
<sequence length="85" mass="9843">MFNFFKKKNHQEQPKTPLPQLADINQFPLQVGDVVEALRYDLGKCKLIQVDKGYAYESLSTGEQVSWLRMVDAITQLQKVKKVME</sequence>
<reference evidence="1 2" key="1">
    <citation type="submission" date="2020-01" db="EMBL/GenBank/DDBJ databases">
        <authorList>
            <person name="Kim M.K."/>
        </authorList>
    </citation>
    <scope>NUCLEOTIDE SEQUENCE [LARGE SCALE GENOMIC DNA]</scope>
    <source>
        <strain evidence="1 2">172606-1</strain>
    </source>
</reference>
<protein>
    <submittedName>
        <fullName evidence="1">Uncharacterized protein</fullName>
    </submittedName>
</protein>
<dbReference type="KEGG" id="rhoz:GXP67_04485"/>
<gene>
    <name evidence="1" type="ORF">GXP67_04485</name>
</gene>
<proteinExistence type="predicted"/>
<evidence type="ECO:0000313" key="1">
    <source>
        <dbReference type="EMBL" id="QHT71884.1"/>
    </source>
</evidence>
<accession>A0A6C0GVR7</accession>
<organism evidence="1 2">
    <name type="scientific">Rhodocytophaga rosea</name>
    <dbReference type="NCBI Taxonomy" id="2704465"/>
    <lineage>
        <taxon>Bacteria</taxon>
        <taxon>Pseudomonadati</taxon>
        <taxon>Bacteroidota</taxon>
        <taxon>Cytophagia</taxon>
        <taxon>Cytophagales</taxon>
        <taxon>Rhodocytophagaceae</taxon>
        <taxon>Rhodocytophaga</taxon>
    </lineage>
</organism>
<keyword evidence="2" id="KW-1185">Reference proteome</keyword>
<name>A0A6C0GVR7_9BACT</name>
<dbReference type="AlphaFoldDB" id="A0A6C0GVR7"/>
<evidence type="ECO:0000313" key="2">
    <source>
        <dbReference type="Proteomes" id="UP000480178"/>
    </source>
</evidence>